<dbReference type="EC" id="4.98.1.1" evidence="9 10"/>
<dbReference type="AlphaFoldDB" id="A0AB35HTX8"/>
<dbReference type="Pfam" id="PF00762">
    <property type="entry name" value="Ferrochelatase"/>
    <property type="match status" value="1"/>
</dbReference>
<comment type="catalytic activity">
    <reaction evidence="8">
        <text>Fe-coproporphyrin III + 2 H(+) = coproporphyrin III + Fe(2+)</text>
        <dbReference type="Rhea" id="RHEA:49572"/>
        <dbReference type="ChEBI" id="CHEBI:15378"/>
        <dbReference type="ChEBI" id="CHEBI:29033"/>
        <dbReference type="ChEBI" id="CHEBI:68438"/>
        <dbReference type="ChEBI" id="CHEBI:131725"/>
        <dbReference type="EC" id="4.99.1.9"/>
    </reaction>
    <physiologicalReaction direction="right-to-left" evidence="8">
        <dbReference type="Rhea" id="RHEA:49574"/>
    </physiologicalReaction>
</comment>
<dbReference type="GO" id="GO:0004325">
    <property type="term" value="F:ferrochelatase activity"/>
    <property type="evidence" value="ECO:0007669"/>
    <property type="project" value="UniProtKB-UniRule"/>
</dbReference>
<dbReference type="InterPro" id="IPR033644">
    <property type="entry name" value="Ferrochelatase_C"/>
</dbReference>
<evidence type="ECO:0000256" key="10">
    <source>
        <dbReference type="RuleBase" id="RU000607"/>
    </source>
</evidence>
<dbReference type="GO" id="GO:0005737">
    <property type="term" value="C:cytoplasm"/>
    <property type="evidence" value="ECO:0007669"/>
    <property type="project" value="UniProtKB-SubCell"/>
</dbReference>
<evidence type="ECO:0000256" key="7">
    <source>
        <dbReference type="ARBA" id="ARBA00023244"/>
    </source>
</evidence>
<name>A0AB35HTX8_MICTH</name>
<sequence length="335" mass="38148">MSTAVILMNLGTPLEPTAPAVRKFLRDFLSDSRVVEIPRPLWLPILHGFILPLRPRRIAPAYAQIWDSSVDGEPVKGSPLLYYTRRQAELLQARLAEERPDITVSHAVTYGEPGLQTVIERLRREGFVSFIVFPLYPQYSATTTGPIYDQVAHIFRRNRDIPDIRVIRDYYRHPLYIRALANSVREHWEKRGAAEKLLLSFHGIPKANIRKGDPYYQQCQETAEHLAAELGLEDDRWQFSFQSRFGKAEWLQPYTDRTLMEWGKSGVTSVDVICPAFSADCLETLEEISVENRANFLQAGGKAYHYIPALNLRGDHIEALAAIVQEQLPNSCSSA</sequence>
<evidence type="ECO:0000256" key="2">
    <source>
        <dbReference type="ARBA" id="ARBA00022490"/>
    </source>
</evidence>
<dbReference type="PROSITE" id="PS00534">
    <property type="entry name" value="FERROCHELATASE"/>
    <property type="match status" value="1"/>
</dbReference>
<reference evidence="11" key="1">
    <citation type="submission" date="2022-11" db="EMBL/GenBank/DDBJ databases">
        <title>Chitin-degrading and fungicidal potential of chitinolytic bacterial strains from marine environment of the Pacific Ocean regions.</title>
        <authorList>
            <person name="Pentekhina I."/>
            <person name="Nedashkovskaya O."/>
            <person name="Seitkalieva A."/>
            <person name="Podvolotskaya A."/>
            <person name="Tekutyeva L."/>
            <person name="Balabanova L."/>
        </authorList>
    </citation>
    <scope>NUCLEOTIDE SEQUENCE</scope>
    <source>
        <strain evidence="11">KMM 6838</strain>
    </source>
</reference>
<keyword evidence="2 9" id="KW-0963">Cytoplasm</keyword>
<dbReference type="NCBIfam" id="TIGR00109">
    <property type="entry name" value="hemH"/>
    <property type="match status" value="1"/>
</dbReference>
<dbReference type="EMBL" id="JAPHQB010000004">
    <property type="protein sequence ID" value="MCX2800806.1"/>
    <property type="molecule type" value="Genomic_DNA"/>
</dbReference>
<dbReference type="CDD" id="cd00419">
    <property type="entry name" value="Ferrochelatase_C"/>
    <property type="match status" value="1"/>
</dbReference>
<accession>A0AB35HTX8</accession>
<keyword evidence="5 9" id="KW-0350">Heme biosynthesis</keyword>
<dbReference type="FunFam" id="3.40.50.1400:FF:000002">
    <property type="entry name" value="Ferrochelatase"/>
    <property type="match status" value="1"/>
</dbReference>
<comment type="pathway">
    <text evidence="9 10">Porphyrin-containing compound metabolism; protoheme biosynthesis; protoheme from protoporphyrin-IX: step 1/1.</text>
</comment>
<evidence type="ECO:0000256" key="8">
    <source>
        <dbReference type="ARBA" id="ARBA00024536"/>
    </source>
</evidence>
<keyword evidence="4 9" id="KW-0408">Iron</keyword>
<dbReference type="GO" id="GO:0046872">
    <property type="term" value="F:metal ion binding"/>
    <property type="evidence" value="ECO:0007669"/>
    <property type="project" value="UniProtKB-KW"/>
</dbReference>
<feature type="binding site" evidence="9">
    <location>
        <position position="202"/>
    </location>
    <ligand>
        <name>Fe(2+)</name>
        <dbReference type="ChEBI" id="CHEBI:29033"/>
    </ligand>
</feature>
<dbReference type="GO" id="GO:0006783">
    <property type="term" value="P:heme biosynthetic process"/>
    <property type="evidence" value="ECO:0007669"/>
    <property type="project" value="UniProtKB-UniRule"/>
</dbReference>
<dbReference type="CDD" id="cd03411">
    <property type="entry name" value="Ferrochelatase_N"/>
    <property type="match status" value="1"/>
</dbReference>
<dbReference type="Proteomes" id="UP001209730">
    <property type="component" value="Unassembled WGS sequence"/>
</dbReference>
<protein>
    <recommendedName>
        <fullName evidence="9 10">Ferrochelatase</fullName>
        <ecNumber evidence="9 10">4.98.1.1</ecNumber>
    </recommendedName>
    <alternativeName>
        <fullName evidence="9">Heme synthase</fullName>
    </alternativeName>
    <alternativeName>
        <fullName evidence="9">Protoheme ferro-lyase</fullName>
    </alternativeName>
</protein>
<evidence type="ECO:0000256" key="3">
    <source>
        <dbReference type="ARBA" id="ARBA00022723"/>
    </source>
</evidence>
<dbReference type="PANTHER" id="PTHR11108:SF1">
    <property type="entry name" value="FERROCHELATASE, MITOCHONDRIAL"/>
    <property type="match status" value="1"/>
</dbReference>
<gene>
    <name evidence="9 11" type="primary">hemH</name>
    <name evidence="11" type="ORF">OQJ68_03310</name>
</gene>
<dbReference type="PANTHER" id="PTHR11108">
    <property type="entry name" value="FERROCHELATASE"/>
    <property type="match status" value="1"/>
</dbReference>
<dbReference type="InterPro" id="IPR033659">
    <property type="entry name" value="Ferrochelatase_N"/>
</dbReference>
<evidence type="ECO:0000256" key="6">
    <source>
        <dbReference type="ARBA" id="ARBA00023239"/>
    </source>
</evidence>
<comment type="caution">
    <text evidence="11">The sequence shown here is derived from an EMBL/GenBank/DDBJ whole genome shotgun (WGS) entry which is preliminary data.</text>
</comment>
<evidence type="ECO:0000256" key="5">
    <source>
        <dbReference type="ARBA" id="ARBA00023133"/>
    </source>
</evidence>
<dbReference type="InterPro" id="IPR001015">
    <property type="entry name" value="Ferrochelatase"/>
</dbReference>
<evidence type="ECO:0000256" key="4">
    <source>
        <dbReference type="ARBA" id="ARBA00023004"/>
    </source>
</evidence>
<comment type="similarity">
    <text evidence="1 9 10">Belongs to the ferrochelatase family.</text>
</comment>
<comment type="catalytic activity">
    <reaction evidence="9 10">
        <text>heme b + 2 H(+) = protoporphyrin IX + Fe(2+)</text>
        <dbReference type="Rhea" id="RHEA:22584"/>
        <dbReference type="ChEBI" id="CHEBI:15378"/>
        <dbReference type="ChEBI" id="CHEBI:29033"/>
        <dbReference type="ChEBI" id="CHEBI:57306"/>
        <dbReference type="ChEBI" id="CHEBI:60344"/>
        <dbReference type="EC" id="4.98.1.1"/>
    </reaction>
</comment>
<keyword evidence="3 9" id="KW-0479">Metal-binding</keyword>
<dbReference type="SUPFAM" id="SSF53800">
    <property type="entry name" value="Chelatase"/>
    <property type="match status" value="1"/>
</dbReference>
<keyword evidence="6 9" id="KW-0456">Lyase</keyword>
<dbReference type="HAMAP" id="MF_00323">
    <property type="entry name" value="Ferrochelatase"/>
    <property type="match status" value="1"/>
</dbReference>
<dbReference type="InterPro" id="IPR019772">
    <property type="entry name" value="Ferrochelatase_AS"/>
</dbReference>
<dbReference type="Gene3D" id="3.40.50.1400">
    <property type="match status" value="2"/>
</dbReference>
<evidence type="ECO:0000313" key="11">
    <source>
        <dbReference type="EMBL" id="MCX2800806.1"/>
    </source>
</evidence>
<comment type="function">
    <text evidence="9 10">Catalyzes the ferrous insertion into protoporphyrin IX.</text>
</comment>
<proteinExistence type="inferred from homology"/>
<evidence type="ECO:0000256" key="1">
    <source>
        <dbReference type="ARBA" id="ARBA00007718"/>
    </source>
</evidence>
<keyword evidence="7 9" id="KW-0627">Porphyrin biosynthesis</keyword>
<comment type="subcellular location">
    <subcellularLocation>
        <location evidence="9 10">Cytoplasm</location>
    </subcellularLocation>
</comment>
<evidence type="ECO:0000313" key="12">
    <source>
        <dbReference type="Proteomes" id="UP001209730"/>
    </source>
</evidence>
<evidence type="ECO:0000256" key="9">
    <source>
        <dbReference type="HAMAP-Rule" id="MF_00323"/>
    </source>
</evidence>
<feature type="binding site" evidence="9">
    <location>
        <position position="283"/>
    </location>
    <ligand>
        <name>Fe(2+)</name>
        <dbReference type="ChEBI" id="CHEBI:29033"/>
    </ligand>
</feature>
<dbReference type="RefSeq" id="WP_074900885.1">
    <property type="nucleotide sequence ID" value="NZ_CP130317.1"/>
</dbReference>
<organism evidence="11 12">
    <name type="scientific">Microbulbifer thermotolerans</name>
    <dbReference type="NCBI Taxonomy" id="252514"/>
    <lineage>
        <taxon>Bacteria</taxon>
        <taxon>Pseudomonadati</taxon>
        <taxon>Pseudomonadota</taxon>
        <taxon>Gammaproteobacteria</taxon>
        <taxon>Cellvibrionales</taxon>
        <taxon>Microbulbiferaceae</taxon>
        <taxon>Microbulbifer</taxon>
    </lineage>
</organism>